<reference evidence="1 2" key="1">
    <citation type="submission" date="2014-06" db="EMBL/GenBank/DDBJ databases">
        <title>Saccharopolyspora rectivirgula DSM-43113 Genome sequencing.</title>
        <authorList>
            <person name="Barrera C."/>
            <person name="Millon L."/>
            <person name="Rognon B."/>
            <person name="Zaugg C."/>
            <person name="Monod M."/>
        </authorList>
    </citation>
    <scope>NUCLEOTIDE SEQUENCE [LARGE SCALE GENOMIC DNA]</scope>
    <source>
        <strain evidence="1 2">DSM 43113</strain>
    </source>
</reference>
<protein>
    <submittedName>
        <fullName evidence="1">Uncharacterized protein</fullName>
    </submittedName>
</protein>
<comment type="caution">
    <text evidence="1">The sequence shown here is derived from an EMBL/GenBank/DDBJ whole genome shotgun (WGS) entry which is preliminary data.</text>
</comment>
<evidence type="ECO:0000313" key="2">
    <source>
        <dbReference type="Proteomes" id="UP000031419"/>
    </source>
</evidence>
<organism evidence="1 2">
    <name type="scientific">Saccharopolyspora rectivirgula</name>
    <dbReference type="NCBI Taxonomy" id="28042"/>
    <lineage>
        <taxon>Bacteria</taxon>
        <taxon>Bacillati</taxon>
        <taxon>Actinomycetota</taxon>
        <taxon>Actinomycetes</taxon>
        <taxon>Pseudonocardiales</taxon>
        <taxon>Pseudonocardiaceae</taxon>
        <taxon>Saccharopolyspora</taxon>
    </lineage>
</organism>
<dbReference type="AlphaFoldDB" id="A0A073B1S7"/>
<dbReference type="eggNOG" id="ENOG5033PA3">
    <property type="taxonomic scope" value="Bacteria"/>
</dbReference>
<name>A0A073B1S7_9PSEU</name>
<dbReference type="EMBL" id="JNVU01000012">
    <property type="protein sequence ID" value="KEI45560.1"/>
    <property type="molecule type" value="Genomic_DNA"/>
</dbReference>
<keyword evidence="2" id="KW-1185">Reference proteome</keyword>
<proteinExistence type="predicted"/>
<dbReference type="Proteomes" id="UP000031419">
    <property type="component" value="Unassembled WGS sequence"/>
</dbReference>
<accession>A0A073B1S7</accession>
<evidence type="ECO:0000313" key="1">
    <source>
        <dbReference type="EMBL" id="KEI45560.1"/>
    </source>
</evidence>
<gene>
    <name evidence="1" type="ORF">GU90_03770</name>
</gene>
<sequence>MQQSCGFLLFADDGVDLGADVVDERRGEADAGVVPFHGVFDQVHVDVGCFAGAVALVAAEEVQVFGAVPVHGALDDHPLGDPRAAAATAEHRALEVVVVHPAAFLGRSPGVEPVLNAIEEVFVDQRVVPAADFLALVGHIAEVVAVPQHLRELVDRDLLRRVLGGRAGAQATVVEFVGQLVEGVVPGVVQLKGELDERRPLVVDNDGADHAAFGVVDVVEVSQPCAADRAAVAGFLPHLVGNVHTGLARLVLVEGSQDAVHELPDGRVIDRLGGGHERDAAFAQVGHDHSVVVPVPRHTGELIDDDVVDVALAAHPCQHPLERLTLGHLRGGAARFDVLVDDGDAEVLGLAQARLPLGRDGDALGVVVPLDLPGRGHA</sequence>